<feature type="non-terminal residue" evidence="7">
    <location>
        <position position="1"/>
    </location>
</feature>
<evidence type="ECO:0000256" key="1">
    <source>
        <dbReference type="ARBA" id="ARBA00004141"/>
    </source>
</evidence>
<evidence type="ECO:0000256" key="3">
    <source>
        <dbReference type="ARBA" id="ARBA00022741"/>
    </source>
</evidence>
<comment type="caution">
    <text evidence="7">The sequence shown here is derived from an EMBL/GenBank/DDBJ whole genome shotgun (WGS) entry which is preliminary data.</text>
</comment>
<accession>A0A2J8M6B7</accession>
<dbReference type="EMBL" id="NBAG03000267">
    <property type="protein sequence ID" value="PNI55059.1"/>
    <property type="molecule type" value="Genomic_DNA"/>
</dbReference>
<proteinExistence type="predicted"/>
<keyword evidence="5" id="KW-0460">Magnesium</keyword>
<gene>
    <name evidence="7" type="ORF">CK820_G0023518</name>
</gene>
<evidence type="ECO:0000256" key="2">
    <source>
        <dbReference type="ARBA" id="ARBA00022723"/>
    </source>
</evidence>
<keyword evidence="3" id="KW-0547">Nucleotide-binding</keyword>
<keyword evidence="2" id="KW-0479">Metal-binding</keyword>
<sequence length="121" mass="13432">NLQTAITVARKSGMVSESQKVILIEANETTGSSSASISWTLVEEKKHITYGNQDNYINIRDEVSDKGREGSYHFALTGKSFHVISQHFSSLLPKILINGTIFARMSPGQKSSLVEEFQKLE</sequence>
<dbReference type="Proteomes" id="UP000236370">
    <property type="component" value="Unassembled WGS sequence"/>
</dbReference>
<dbReference type="PANTHER" id="PTHR45630:SF1">
    <property type="entry name" value="CATION-TRANSPORTING ATPASE 13A4-RELATED"/>
    <property type="match status" value="1"/>
</dbReference>
<keyword evidence="6" id="KW-1278">Translocase</keyword>
<evidence type="ECO:0000256" key="5">
    <source>
        <dbReference type="ARBA" id="ARBA00022842"/>
    </source>
</evidence>
<protein>
    <submittedName>
        <fullName evidence="7">ATP13A4 isoform 8</fullName>
    </submittedName>
</protein>
<name>A0A2J8M6B7_PANTR</name>
<dbReference type="GO" id="GO:0046872">
    <property type="term" value="F:metal ion binding"/>
    <property type="evidence" value="ECO:0007669"/>
    <property type="project" value="UniProtKB-KW"/>
</dbReference>
<dbReference type="InterPro" id="IPR023214">
    <property type="entry name" value="HAD_sf"/>
</dbReference>
<dbReference type="GO" id="GO:0016020">
    <property type="term" value="C:membrane"/>
    <property type="evidence" value="ECO:0007669"/>
    <property type="project" value="UniProtKB-SubCell"/>
</dbReference>
<dbReference type="GO" id="GO:0140358">
    <property type="term" value="F:P-type transmembrane transporter activity"/>
    <property type="evidence" value="ECO:0007669"/>
    <property type="project" value="InterPro"/>
</dbReference>
<evidence type="ECO:0000256" key="4">
    <source>
        <dbReference type="ARBA" id="ARBA00022840"/>
    </source>
</evidence>
<keyword evidence="4" id="KW-0067">ATP-binding</keyword>
<evidence type="ECO:0000256" key="6">
    <source>
        <dbReference type="ARBA" id="ARBA00022967"/>
    </source>
</evidence>
<dbReference type="InterPro" id="IPR006544">
    <property type="entry name" value="P-type_TPase_V"/>
</dbReference>
<dbReference type="GO" id="GO:0005524">
    <property type="term" value="F:ATP binding"/>
    <property type="evidence" value="ECO:0007669"/>
    <property type="project" value="UniProtKB-KW"/>
</dbReference>
<dbReference type="Gene3D" id="3.40.50.1000">
    <property type="entry name" value="HAD superfamily/HAD-like"/>
    <property type="match status" value="1"/>
</dbReference>
<reference evidence="7 8" key="1">
    <citation type="submission" date="2017-12" db="EMBL/GenBank/DDBJ databases">
        <title>High-resolution comparative analysis of great ape genomes.</title>
        <authorList>
            <person name="Pollen A."/>
            <person name="Hastie A."/>
            <person name="Hormozdiari F."/>
            <person name="Dougherty M."/>
            <person name="Liu R."/>
            <person name="Chaisson M."/>
            <person name="Hoppe E."/>
            <person name="Hill C."/>
            <person name="Pang A."/>
            <person name="Hillier L."/>
            <person name="Baker C."/>
            <person name="Armstrong J."/>
            <person name="Shendure J."/>
            <person name="Paten B."/>
            <person name="Wilson R."/>
            <person name="Chao H."/>
            <person name="Schneider V."/>
            <person name="Ventura M."/>
            <person name="Kronenberg Z."/>
            <person name="Murali S."/>
            <person name="Gordon D."/>
            <person name="Cantsilieris S."/>
            <person name="Munson K."/>
            <person name="Nelson B."/>
            <person name="Raja A."/>
            <person name="Underwood J."/>
            <person name="Diekhans M."/>
            <person name="Fiddes I."/>
            <person name="Haussler D."/>
            <person name="Eichler E."/>
        </authorList>
    </citation>
    <scope>NUCLEOTIDE SEQUENCE [LARGE SCALE GENOMIC DNA]</scope>
    <source>
        <strain evidence="7">Yerkes chimp pedigree #C0471</strain>
    </source>
</reference>
<dbReference type="AlphaFoldDB" id="A0A2J8M6B7"/>
<dbReference type="PANTHER" id="PTHR45630">
    <property type="entry name" value="CATION-TRANSPORTING ATPASE-RELATED"/>
    <property type="match status" value="1"/>
</dbReference>
<evidence type="ECO:0000313" key="8">
    <source>
        <dbReference type="Proteomes" id="UP000236370"/>
    </source>
</evidence>
<evidence type="ECO:0000313" key="7">
    <source>
        <dbReference type="EMBL" id="PNI55059.1"/>
    </source>
</evidence>
<comment type="subcellular location">
    <subcellularLocation>
        <location evidence="1">Membrane</location>
        <topology evidence="1">Multi-pass membrane protein</topology>
    </subcellularLocation>
</comment>
<organism evidence="7 8">
    <name type="scientific">Pan troglodytes</name>
    <name type="common">Chimpanzee</name>
    <dbReference type="NCBI Taxonomy" id="9598"/>
    <lineage>
        <taxon>Eukaryota</taxon>
        <taxon>Metazoa</taxon>
        <taxon>Chordata</taxon>
        <taxon>Craniata</taxon>
        <taxon>Vertebrata</taxon>
        <taxon>Euteleostomi</taxon>
        <taxon>Mammalia</taxon>
        <taxon>Eutheria</taxon>
        <taxon>Euarchontoglires</taxon>
        <taxon>Primates</taxon>
        <taxon>Haplorrhini</taxon>
        <taxon>Catarrhini</taxon>
        <taxon>Hominidae</taxon>
        <taxon>Pan</taxon>
    </lineage>
</organism>